<name>A0A8T3D7J0_9TELE</name>
<feature type="domain" description="Ubiquitin-like" evidence="2">
    <location>
        <begin position="1"/>
        <end position="82"/>
    </location>
</feature>
<dbReference type="PANTHER" id="PTHR46885:SF1">
    <property type="entry name" value="PROTEIN ANKUB1"/>
    <property type="match status" value="1"/>
</dbReference>
<dbReference type="SUPFAM" id="SSF54236">
    <property type="entry name" value="Ubiquitin-like"/>
    <property type="match status" value="1"/>
</dbReference>
<dbReference type="PROSITE" id="PS50053">
    <property type="entry name" value="UBIQUITIN_2"/>
    <property type="match status" value="1"/>
</dbReference>
<reference evidence="3" key="1">
    <citation type="submission" date="2021-01" db="EMBL/GenBank/DDBJ databases">
        <authorList>
            <person name="Zahm M."/>
            <person name="Roques C."/>
            <person name="Cabau C."/>
            <person name="Klopp C."/>
            <person name="Donnadieu C."/>
            <person name="Jouanno E."/>
            <person name="Lampietro C."/>
            <person name="Louis A."/>
            <person name="Herpin A."/>
            <person name="Echchiki A."/>
            <person name="Berthelot C."/>
            <person name="Parey E."/>
            <person name="Roest-Crollius H."/>
            <person name="Braasch I."/>
            <person name="Postlethwait J."/>
            <person name="Bobe J."/>
            <person name="Montfort J."/>
            <person name="Bouchez O."/>
            <person name="Begum T."/>
            <person name="Mejri S."/>
            <person name="Adams A."/>
            <person name="Chen W.-J."/>
            <person name="Guiguen Y."/>
        </authorList>
    </citation>
    <scope>NUCLEOTIDE SEQUENCE</scope>
    <source>
        <tissue evidence="3">Blood</tissue>
    </source>
</reference>
<dbReference type="PANTHER" id="PTHR46885">
    <property type="entry name" value="PROTEIN ANKUB1"/>
    <property type="match status" value="1"/>
</dbReference>
<evidence type="ECO:0000313" key="3">
    <source>
        <dbReference type="EMBL" id="KAI1891564.1"/>
    </source>
</evidence>
<dbReference type="InterPro" id="IPR002110">
    <property type="entry name" value="Ankyrin_rpt"/>
</dbReference>
<dbReference type="InterPro" id="IPR029071">
    <property type="entry name" value="Ubiquitin-like_domsf"/>
</dbReference>
<organism evidence="3 4">
    <name type="scientific">Albula goreensis</name>
    <dbReference type="NCBI Taxonomy" id="1534307"/>
    <lineage>
        <taxon>Eukaryota</taxon>
        <taxon>Metazoa</taxon>
        <taxon>Chordata</taxon>
        <taxon>Craniata</taxon>
        <taxon>Vertebrata</taxon>
        <taxon>Euteleostomi</taxon>
        <taxon>Actinopterygii</taxon>
        <taxon>Neopterygii</taxon>
        <taxon>Teleostei</taxon>
        <taxon>Albuliformes</taxon>
        <taxon>Albulidae</taxon>
        <taxon>Albula</taxon>
    </lineage>
</organism>
<gene>
    <name evidence="3" type="ORF">AGOR_G00145090</name>
</gene>
<sequence length="518" mass="58883">MRIFVSFEGSCEPFDISQDQTVRTIKQMIKDFFHIQLLDDKQTRRFLELSYAGATLRDSWSLPDIGISPCSTIRCLLKEEDKPILYVFSAVTKETLSVMGTVFLLSTSVSTLRSLVSLQTGLPVSTFRLTTPSGLELYNCNQLDEYNIGVGATLRLDTWDGWPEFLRGCFHGHRHIVQHYLSEEELVMRFQQRVALYISAYFGHLDLASWLLRKGVRPDEVVGVHPYRQWCRDTDHPEVRKCPVHAAAESGQLLILKQFISSSVLSLVCQDHHGLKPLQIAIQHRHKECVHYLITKLWSVVSFPGMALPMGIYIQVKRWVSKVQRQASMWSKRYRAPSRARVGDNVFVDGFTVQEMTSKPLGRMTRRAGARGSVLPALTTTSHDPYSYSHPPSGPTSQNPQGQLPQLYPNTVQEGSRMTQEVLSAESRHQNRNTWKSKVPLPAVSRDTNPRPRFIYTAPNSSLILTSSLECFTKHIGRNTRENAIYCLALASAFKEKPWLHQLGMARTLAQRTVQKLL</sequence>
<dbReference type="SUPFAM" id="SSF48403">
    <property type="entry name" value="Ankyrin repeat"/>
    <property type="match status" value="1"/>
</dbReference>
<dbReference type="OrthoDB" id="8856820at2759"/>
<keyword evidence="4" id="KW-1185">Reference proteome</keyword>
<evidence type="ECO:0000259" key="2">
    <source>
        <dbReference type="PROSITE" id="PS50053"/>
    </source>
</evidence>
<dbReference type="Pfam" id="PF12796">
    <property type="entry name" value="Ank_2"/>
    <property type="match status" value="1"/>
</dbReference>
<dbReference type="InterPro" id="IPR036770">
    <property type="entry name" value="Ankyrin_rpt-contain_sf"/>
</dbReference>
<evidence type="ECO:0000256" key="1">
    <source>
        <dbReference type="SAM" id="MobiDB-lite"/>
    </source>
</evidence>
<dbReference type="Gene3D" id="1.25.40.20">
    <property type="entry name" value="Ankyrin repeat-containing domain"/>
    <property type="match status" value="1"/>
</dbReference>
<dbReference type="AlphaFoldDB" id="A0A8T3D7J0"/>
<comment type="caution">
    <text evidence="3">The sequence shown here is derived from an EMBL/GenBank/DDBJ whole genome shotgun (WGS) entry which is preliminary data.</text>
</comment>
<feature type="compositionally biased region" description="Polar residues" evidence="1">
    <location>
        <begin position="398"/>
        <end position="422"/>
    </location>
</feature>
<dbReference type="EMBL" id="JAERUA010000013">
    <property type="protein sequence ID" value="KAI1891564.1"/>
    <property type="molecule type" value="Genomic_DNA"/>
</dbReference>
<accession>A0A8T3D7J0</accession>
<evidence type="ECO:0000313" key="4">
    <source>
        <dbReference type="Proteomes" id="UP000829720"/>
    </source>
</evidence>
<feature type="region of interest" description="Disordered" evidence="1">
    <location>
        <begin position="363"/>
        <end position="446"/>
    </location>
</feature>
<proteinExistence type="predicted"/>
<dbReference type="InterPro" id="IPR042788">
    <property type="entry name" value="ANKUB1"/>
</dbReference>
<dbReference type="InterPro" id="IPR000626">
    <property type="entry name" value="Ubiquitin-like_dom"/>
</dbReference>
<feature type="compositionally biased region" description="Low complexity" evidence="1">
    <location>
        <begin position="381"/>
        <end position="397"/>
    </location>
</feature>
<dbReference type="CDD" id="cd17050">
    <property type="entry name" value="Ubl1_ANKUB1"/>
    <property type="match status" value="1"/>
</dbReference>
<dbReference type="Gene3D" id="3.10.20.90">
    <property type="entry name" value="Phosphatidylinositol 3-kinase Catalytic Subunit, Chain A, domain 1"/>
    <property type="match status" value="1"/>
</dbReference>
<dbReference type="Proteomes" id="UP000829720">
    <property type="component" value="Unassembled WGS sequence"/>
</dbReference>
<protein>
    <recommendedName>
        <fullName evidence="2">Ubiquitin-like domain-containing protein</fullName>
    </recommendedName>
</protein>
<dbReference type="Pfam" id="PF00240">
    <property type="entry name" value="ubiquitin"/>
    <property type="match status" value="1"/>
</dbReference>
<dbReference type="SMART" id="SM00248">
    <property type="entry name" value="ANK"/>
    <property type="match status" value="3"/>
</dbReference>
<dbReference type="CDD" id="cd17051">
    <property type="entry name" value="Ubl2_ANKUB1"/>
    <property type="match status" value="1"/>
</dbReference>